<dbReference type="UniPathway" id="UPA00557">
    <property type="reaction ID" value="UER00614"/>
</dbReference>
<evidence type="ECO:0000256" key="7">
    <source>
        <dbReference type="ARBA" id="ARBA00019373"/>
    </source>
</evidence>
<comment type="pathway">
    <text evidence="3 18">Phospholipid metabolism; CDP-diacylglycerol biosynthesis; CDP-diacylglycerol from sn-glycerol 3-phosphate: step 3/3.</text>
</comment>
<feature type="transmembrane region" description="Helical" evidence="19">
    <location>
        <begin position="130"/>
        <end position="150"/>
    </location>
</feature>
<organism evidence="20 21">
    <name type="scientific">Acetobacter peroxydans</name>
    <dbReference type="NCBI Taxonomy" id="104098"/>
    <lineage>
        <taxon>Bacteria</taxon>
        <taxon>Pseudomonadati</taxon>
        <taxon>Pseudomonadota</taxon>
        <taxon>Alphaproteobacteria</taxon>
        <taxon>Acetobacterales</taxon>
        <taxon>Acetobacteraceae</taxon>
        <taxon>Acetobacter</taxon>
    </lineage>
</organism>
<dbReference type="AlphaFoldDB" id="A0A4Y3TPV0"/>
<feature type="transmembrane region" description="Helical" evidence="19">
    <location>
        <begin position="246"/>
        <end position="269"/>
    </location>
</feature>
<keyword evidence="16" id="KW-0594">Phospholipid biosynthesis</keyword>
<evidence type="ECO:0000256" key="8">
    <source>
        <dbReference type="ARBA" id="ARBA00022475"/>
    </source>
</evidence>
<evidence type="ECO:0000256" key="1">
    <source>
        <dbReference type="ARBA" id="ARBA00001698"/>
    </source>
</evidence>
<evidence type="ECO:0000256" key="15">
    <source>
        <dbReference type="ARBA" id="ARBA00023136"/>
    </source>
</evidence>
<proteinExistence type="inferred from homology"/>
<evidence type="ECO:0000256" key="6">
    <source>
        <dbReference type="ARBA" id="ARBA00012487"/>
    </source>
</evidence>
<keyword evidence="21" id="KW-1185">Reference proteome</keyword>
<accession>A0A4Y3TPV0</accession>
<keyword evidence="13 19" id="KW-1133">Transmembrane helix</keyword>
<evidence type="ECO:0000256" key="3">
    <source>
        <dbReference type="ARBA" id="ARBA00005119"/>
    </source>
</evidence>
<evidence type="ECO:0000256" key="19">
    <source>
        <dbReference type="SAM" id="Phobius"/>
    </source>
</evidence>
<evidence type="ECO:0000256" key="13">
    <source>
        <dbReference type="ARBA" id="ARBA00022989"/>
    </source>
</evidence>
<keyword evidence="8" id="KW-1003">Cell membrane</keyword>
<dbReference type="EC" id="2.7.7.41" evidence="6 18"/>
<keyword evidence="12 18" id="KW-0548">Nucleotidyltransferase</keyword>
<comment type="caution">
    <text evidence="20">The sequence shown here is derived from an EMBL/GenBank/DDBJ whole genome shotgun (WGS) entry which is preliminary data.</text>
</comment>
<sequence length="282" mass="28115">MTGGNNGAQAGQSAWRDLRPRLISGAVLVAVAGLCISVGGWLYALLILAGMAGMAVEAARLFGLSVRDWRGGVYVAWALCAGFSAASGHWASFVLFCLLSFVFGGALWALMCVIVLLGTALLWLRQDGVWPVLFVVGVVVASDSTAYVVGRIVGGPKLAPRISPGKTRSGAVGGLLGAMGVGALVAACSGAGGVAGGLVWGGLLGVAAQMGDLAESAMKRALNVKDSGTLLPGHGGLLDRFDGLAAAAPLAAGLAACAGGAGAFWLAGLHDILGGVFRFLPG</sequence>
<dbReference type="Pfam" id="PF01148">
    <property type="entry name" value="CTP_transf_1"/>
    <property type="match status" value="1"/>
</dbReference>
<keyword evidence="17" id="KW-1208">Phospholipid metabolism</keyword>
<feature type="transmembrane region" description="Helical" evidence="19">
    <location>
        <begin position="26"/>
        <end position="54"/>
    </location>
</feature>
<dbReference type="GO" id="GO:0004605">
    <property type="term" value="F:phosphatidate cytidylyltransferase activity"/>
    <property type="evidence" value="ECO:0007669"/>
    <property type="project" value="UniProtKB-EC"/>
</dbReference>
<dbReference type="EMBL" id="BJMV01000003">
    <property type="protein sequence ID" value="GEB85051.1"/>
    <property type="molecule type" value="Genomic_DNA"/>
</dbReference>
<dbReference type="RefSeq" id="WP_141374979.1">
    <property type="nucleotide sequence ID" value="NZ_BAPL01000016.1"/>
</dbReference>
<protein>
    <recommendedName>
        <fullName evidence="7 18">Phosphatidate cytidylyltransferase</fullName>
        <ecNumber evidence="6 18">2.7.7.41</ecNumber>
    </recommendedName>
</protein>
<name>A0A4Y3TPV0_9PROT</name>
<keyword evidence="11 18" id="KW-0812">Transmembrane</keyword>
<evidence type="ECO:0000313" key="20">
    <source>
        <dbReference type="EMBL" id="GEB85051.1"/>
    </source>
</evidence>
<evidence type="ECO:0000256" key="5">
    <source>
        <dbReference type="ARBA" id="ARBA00010185"/>
    </source>
</evidence>
<evidence type="ECO:0000256" key="9">
    <source>
        <dbReference type="ARBA" id="ARBA00022516"/>
    </source>
</evidence>
<dbReference type="PANTHER" id="PTHR46382">
    <property type="entry name" value="PHOSPHATIDATE CYTIDYLYLTRANSFERASE"/>
    <property type="match status" value="1"/>
</dbReference>
<reference evidence="20 21" key="1">
    <citation type="submission" date="2019-06" db="EMBL/GenBank/DDBJ databases">
        <title>Whole genome shotgun sequence of Acetobacter peroxydans NBRC 13755.</title>
        <authorList>
            <person name="Hosoyama A."/>
            <person name="Uohara A."/>
            <person name="Ohji S."/>
            <person name="Ichikawa N."/>
        </authorList>
    </citation>
    <scope>NUCLEOTIDE SEQUENCE [LARGE SCALE GENOMIC DNA]</scope>
    <source>
        <strain evidence="20 21">NBRC 13755</strain>
    </source>
</reference>
<keyword evidence="10 18" id="KW-0808">Transferase</keyword>
<comment type="catalytic activity">
    <reaction evidence="1 18">
        <text>a 1,2-diacyl-sn-glycero-3-phosphate + CTP + H(+) = a CDP-1,2-diacyl-sn-glycerol + diphosphate</text>
        <dbReference type="Rhea" id="RHEA:16229"/>
        <dbReference type="ChEBI" id="CHEBI:15378"/>
        <dbReference type="ChEBI" id="CHEBI:33019"/>
        <dbReference type="ChEBI" id="CHEBI:37563"/>
        <dbReference type="ChEBI" id="CHEBI:58332"/>
        <dbReference type="ChEBI" id="CHEBI:58608"/>
        <dbReference type="EC" id="2.7.7.41"/>
    </reaction>
</comment>
<evidence type="ECO:0000256" key="2">
    <source>
        <dbReference type="ARBA" id="ARBA00004651"/>
    </source>
</evidence>
<feature type="transmembrane region" description="Helical" evidence="19">
    <location>
        <begin position="74"/>
        <end position="99"/>
    </location>
</feature>
<dbReference type="InterPro" id="IPR000374">
    <property type="entry name" value="PC_trans"/>
</dbReference>
<evidence type="ECO:0000256" key="18">
    <source>
        <dbReference type="RuleBase" id="RU003938"/>
    </source>
</evidence>
<feature type="transmembrane region" description="Helical" evidence="19">
    <location>
        <begin position="106"/>
        <end position="124"/>
    </location>
</feature>
<evidence type="ECO:0000256" key="16">
    <source>
        <dbReference type="ARBA" id="ARBA00023209"/>
    </source>
</evidence>
<dbReference type="PANTHER" id="PTHR46382:SF1">
    <property type="entry name" value="PHOSPHATIDATE CYTIDYLYLTRANSFERASE"/>
    <property type="match status" value="1"/>
</dbReference>
<gene>
    <name evidence="20" type="primary">cdsA</name>
    <name evidence="20" type="ORF">APE01nite_08480</name>
</gene>
<dbReference type="GO" id="GO:0005886">
    <property type="term" value="C:plasma membrane"/>
    <property type="evidence" value="ECO:0007669"/>
    <property type="project" value="UniProtKB-SubCell"/>
</dbReference>
<evidence type="ECO:0000256" key="14">
    <source>
        <dbReference type="ARBA" id="ARBA00023098"/>
    </source>
</evidence>
<evidence type="ECO:0000256" key="10">
    <source>
        <dbReference type="ARBA" id="ARBA00022679"/>
    </source>
</evidence>
<keyword evidence="15 19" id="KW-0472">Membrane</keyword>
<dbReference type="GO" id="GO:0016024">
    <property type="term" value="P:CDP-diacylglycerol biosynthetic process"/>
    <property type="evidence" value="ECO:0007669"/>
    <property type="project" value="UniProtKB-UniPathway"/>
</dbReference>
<evidence type="ECO:0000256" key="11">
    <source>
        <dbReference type="ARBA" id="ARBA00022692"/>
    </source>
</evidence>
<feature type="transmembrane region" description="Helical" evidence="19">
    <location>
        <begin position="171"/>
        <end position="200"/>
    </location>
</feature>
<comment type="pathway">
    <text evidence="4">Lipid metabolism.</text>
</comment>
<keyword evidence="14" id="KW-0443">Lipid metabolism</keyword>
<dbReference type="OrthoDB" id="9799199at2"/>
<evidence type="ECO:0000256" key="12">
    <source>
        <dbReference type="ARBA" id="ARBA00022695"/>
    </source>
</evidence>
<evidence type="ECO:0000256" key="17">
    <source>
        <dbReference type="ARBA" id="ARBA00023264"/>
    </source>
</evidence>
<evidence type="ECO:0000256" key="4">
    <source>
        <dbReference type="ARBA" id="ARBA00005189"/>
    </source>
</evidence>
<comment type="similarity">
    <text evidence="5 18">Belongs to the CDS family.</text>
</comment>
<dbReference type="Proteomes" id="UP000317730">
    <property type="component" value="Unassembled WGS sequence"/>
</dbReference>
<keyword evidence="9" id="KW-0444">Lipid biosynthesis</keyword>
<comment type="subcellular location">
    <subcellularLocation>
        <location evidence="2">Cell membrane</location>
        <topology evidence="2">Multi-pass membrane protein</topology>
    </subcellularLocation>
</comment>
<evidence type="ECO:0000313" key="21">
    <source>
        <dbReference type="Proteomes" id="UP000317730"/>
    </source>
</evidence>
<dbReference type="PROSITE" id="PS01315">
    <property type="entry name" value="CDS"/>
    <property type="match status" value="1"/>
</dbReference>